<evidence type="ECO:0000256" key="5">
    <source>
        <dbReference type="ARBA" id="ARBA00023027"/>
    </source>
</evidence>
<evidence type="ECO:0000256" key="2">
    <source>
        <dbReference type="ARBA" id="ARBA00009464"/>
    </source>
</evidence>
<dbReference type="PANTHER" id="PTHR30004:SF6">
    <property type="entry name" value="D-THREONATE 4-PHOSPHATE DEHYDROGENASE"/>
    <property type="match status" value="1"/>
</dbReference>
<keyword evidence="3" id="KW-0479">Metal-binding</keyword>
<name>A0A562JEF2_9FIRM</name>
<accession>A0A562JEF2</accession>
<dbReference type="SUPFAM" id="SSF53659">
    <property type="entry name" value="Isocitrate/Isopropylmalate dehydrogenase-like"/>
    <property type="match status" value="1"/>
</dbReference>
<dbReference type="GO" id="GO:0016491">
    <property type="term" value="F:oxidoreductase activity"/>
    <property type="evidence" value="ECO:0007669"/>
    <property type="project" value="UniProtKB-KW"/>
</dbReference>
<dbReference type="AlphaFoldDB" id="A0A562JEF2"/>
<proteinExistence type="inferred from homology"/>
<protein>
    <submittedName>
        <fullName evidence="6">4-hydroxythreonine-4-phosphate dehydrogenase</fullName>
    </submittedName>
</protein>
<dbReference type="OrthoDB" id="9801783at2"/>
<dbReference type="Pfam" id="PF04166">
    <property type="entry name" value="PdxA"/>
    <property type="match status" value="1"/>
</dbReference>
<dbReference type="GO" id="GO:0046872">
    <property type="term" value="F:metal ion binding"/>
    <property type="evidence" value="ECO:0007669"/>
    <property type="project" value="UniProtKB-KW"/>
</dbReference>
<dbReference type="GO" id="GO:0051287">
    <property type="term" value="F:NAD binding"/>
    <property type="evidence" value="ECO:0007669"/>
    <property type="project" value="InterPro"/>
</dbReference>
<evidence type="ECO:0000313" key="6">
    <source>
        <dbReference type="EMBL" id="TWH81530.1"/>
    </source>
</evidence>
<dbReference type="NCBIfam" id="TIGR00557">
    <property type="entry name" value="pdxA"/>
    <property type="match status" value="1"/>
</dbReference>
<gene>
    <name evidence="6" type="ORF">LY60_01282</name>
</gene>
<evidence type="ECO:0000256" key="3">
    <source>
        <dbReference type="ARBA" id="ARBA00022723"/>
    </source>
</evidence>
<dbReference type="EMBL" id="VLKH01000003">
    <property type="protein sequence ID" value="TWH81530.1"/>
    <property type="molecule type" value="Genomic_DNA"/>
</dbReference>
<comment type="similarity">
    <text evidence="2">Belongs to the PdxA family. PdxA2 subfamily.</text>
</comment>
<dbReference type="Gene3D" id="3.40.718.10">
    <property type="entry name" value="Isopropylmalate Dehydrogenase"/>
    <property type="match status" value="1"/>
</dbReference>
<keyword evidence="7" id="KW-1185">Reference proteome</keyword>
<dbReference type="Proteomes" id="UP000315343">
    <property type="component" value="Unassembled WGS sequence"/>
</dbReference>
<evidence type="ECO:0000313" key="7">
    <source>
        <dbReference type="Proteomes" id="UP000315343"/>
    </source>
</evidence>
<keyword evidence="4" id="KW-0560">Oxidoreductase</keyword>
<evidence type="ECO:0000256" key="1">
    <source>
        <dbReference type="ARBA" id="ARBA00001968"/>
    </source>
</evidence>
<sequence length="325" mass="35876">MDKINKMFGITLGDPCGIGTEITLKSLKSVPKYVNRCILFGSLALLEHYNEMYGYGFKFNKIENTKDFKEGYVNVHDPMNISLDDFEVGKVSANGGKCAFLSVKAAIDFALRKDISSVVTAPLNKEALHLAGYNYAGHTEIFGEFTHGKSYAMLLWSDKLKVIHVTTHMSLRDACDNAKKQRIMDVVHLADETLKKQGYVSPKIAVAGLNPHAGENGIFGREEIEEIQPAVEQCKKEGINVCGPIPPDTVFLKMYNGEYDIVVAMYHDQGHIPLKLLNFDSGVNITVGLDVVRTSVDHGTAFDIAGKNIAREDSMLKAIEIGMKL</sequence>
<comment type="caution">
    <text evidence="6">The sequence shown here is derived from an EMBL/GenBank/DDBJ whole genome shotgun (WGS) entry which is preliminary data.</text>
</comment>
<dbReference type="InterPro" id="IPR005255">
    <property type="entry name" value="PdxA_fam"/>
</dbReference>
<organism evidence="6 7">
    <name type="scientific">Sedimentibacter saalensis</name>
    <dbReference type="NCBI Taxonomy" id="130788"/>
    <lineage>
        <taxon>Bacteria</taxon>
        <taxon>Bacillati</taxon>
        <taxon>Bacillota</taxon>
        <taxon>Tissierellia</taxon>
        <taxon>Sedimentibacter</taxon>
    </lineage>
</organism>
<comment type="cofactor">
    <cofactor evidence="1">
        <name>a divalent metal cation</name>
        <dbReference type="ChEBI" id="CHEBI:60240"/>
    </cofactor>
</comment>
<dbReference type="PANTHER" id="PTHR30004">
    <property type="entry name" value="4-HYDROXYTHREONINE-4-PHOSPHATE DEHYDROGENASE"/>
    <property type="match status" value="1"/>
</dbReference>
<keyword evidence="5" id="KW-0520">NAD</keyword>
<reference evidence="6 7" key="1">
    <citation type="submission" date="2019-07" db="EMBL/GenBank/DDBJ databases">
        <title>Genomic Encyclopedia of Type Strains, Phase I: the one thousand microbial genomes (KMG-I) project.</title>
        <authorList>
            <person name="Kyrpides N."/>
        </authorList>
    </citation>
    <scope>NUCLEOTIDE SEQUENCE [LARGE SCALE GENOMIC DNA]</scope>
    <source>
        <strain evidence="6 7">DSM 13558</strain>
    </source>
</reference>
<evidence type="ECO:0000256" key="4">
    <source>
        <dbReference type="ARBA" id="ARBA00023002"/>
    </source>
</evidence>